<dbReference type="EC" id="6.4.1.4" evidence="2"/>
<protein>
    <submittedName>
        <fullName evidence="2">Methylcrotonyl-CoA carboxylase carboxyl transferase subunit</fullName>
        <ecNumber evidence="2">6.4.1.4</ecNumber>
    </submittedName>
</protein>
<dbReference type="PANTHER" id="PTHR22855">
    <property type="entry name" value="ACETYL, PROPIONYL, PYRUVATE, AND GLUTACONYL CARBOXYLASE-RELATED"/>
    <property type="match status" value="1"/>
</dbReference>
<dbReference type="EMBL" id="BBMR01000001">
    <property type="protein sequence ID" value="GAL17409.1"/>
    <property type="molecule type" value="Genomic_DNA"/>
</dbReference>
<comment type="caution">
    <text evidence="2">The sequence shown here is derived from an EMBL/GenBank/DDBJ whole genome shotgun (WGS) entry which is preliminary data.</text>
</comment>
<dbReference type="GO" id="GO:1905202">
    <property type="term" value="C:methylcrotonoyl-CoA carboxylase complex"/>
    <property type="evidence" value="ECO:0007669"/>
    <property type="project" value="TreeGrafter"/>
</dbReference>
<proteinExistence type="predicted"/>
<dbReference type="Gene3D" id="3.90.226.10">
    <property type="entry name" value="2-enoyl-CoA Hydratase, Chain A, domain 1"/>
    <property type="match status" value="1"/>
</dbReference>
<dbReference type="Pfam" id="PF01039">
    <property type="entry name" value="Carboxyl_trans"/>
    <property type="match status" value="1"/>
</dbReference>
<dbReference type="InterPro" id="IPR029045">
    <property type="entry name" value="ClpP/crotonase-like_dom_sf"/>
</dbReference>
<feature type="domain" description="CoA carboxyltransferase N-terminal" evidence="1">
    <location>
        <begin position="22"/>
        <end position="125"/>
    </location>
</feature>
<dbReference type="GO" id="GO:0006552">
    <property type="term" value="P:L-leucine catabolic process"/>
    <property type="evidence" value="ECO:0007669"/>
    <property type="project" value="TreeGrafter"/>
</dbReference>
<dbReference type="Proteomes" id="UP000029228">
    <property type="component" value="Unassembled WGS sequence"/>
</dbReference>
<keyword evidence="2" id="KW-0808">Transferase</keyword>
<evidence type="ECO:0000313" key="3">
    <source>
        <dbReference type="Proteomes" id="UP000029228"/>
    </source>
</evidence>
<dbReference type="AlphaFoldDB" id="A0A090RT71"/>
<dbReference type="SUPFAM" id="SSF52096">
    <property type="entry name" value="ClpP/crotonase"/>
    <property type="match status" value="1"/>
</dbReference>
<dbReference type="PROSITE" id="PS50980">
    <property type="entry name" value="COA_CT_NTER"/>
    <property type="match status" value="1"/>
</dbReference>
<dbReference type="InterPro" id="IPR045190">
    <property type="entry name" value="MCCB/AccD1-like"/>
</dbReference>
<dbReference type="STRING" id="990268.JCM19235_5958"/>
<keyword evidence="2" id="KW-0436">Ligase</keyword>
<dbReference type="GO" id="GO:0004485">
    <property type="term" value="F:methylcrotonoyl-CoA carboxylase activity"/>
    <property type="evidence" value="ECO:0007669"/>
    <property type="project" value="UniProtKB-EC"/>
</dbReference>
<name>A0A090RT71_9VIBR</name>
<evidence type="ECO:0000313" key="2">
    <source>
        <dbReference type="EMBL" id="GAL17409.1"/>
    </source>
</evidence>
<accession>A0A090RT71</accession>
<dbReference type="PANTHER" id="PTHR22855:SF13">
    <property type="entry name" value="METHYLCROTONOYL-COA CARBOXYLASE BETA CHAIN, MITOCHONDRIAL"/>
    <property type="match status" value="1"/>
</dbReference>
<sequence length="125" mass="13554">MPQIITKIKPDSELFKDNTVAMESLVSTLQTNLAQIKQGGGEKAIERQRKKGKLPVRERIASLIDKGSEFLEIAQFAAWEVYDESVPCAGVVAGIGRVSGVRCMIVANDPAVKGGTYYPLTVKST</sequence>
<organism evidence="2 3">
    <name type="scientific">Vibrio maritimus</name>
    <dbReference type="NCBI Taxonomy" id="990268"/>
    <lineage>
        <taxon>Bacteria</taxon>
        <taxon>Pseudomonadati</taxon>
        <taxon>Pseudomonadota</taxon>
        <taxon>Gammaproteobacteria</taxon>
        <taxon>Vibrionales</taxon>
        <taxon>Vibrionaceae</taxon>
        <taxon>Vibrio</taxon>
    </lineage>
</organism>
<dbReference type="InterPro" id="IPR034733">
    <property type="entry name" value="AcCoA_carboxyl_beta"/>
</dbReference>
<gene>
    <name evidence="2" type="ORF">JCM19235_5958</name>
</gene>
<dbReference type="InterPro" id="IPR011762">
    <property type="entry name" value="COA_CT_N"/>
</dbReference>
<dbReference type="GO" id="GO:0016740">
    <property type="term" value="F:transferase activity"/>
    <property type="evidence" value="ECO:0007669"/>
    <property type="project" value="UniProtKB-KW"/>
</dbReference>
<reference evidence="2 3" key="1">
    <citation type="submission" date="2014-09" db="EMBL/GenBank/DDBJ databases">
        <title>Vibrio maritimus JCM 19235. (C45) whole genome shotgun sequence.</title>
        <authorList>
            <person name="Sawabe T."/>
            <person name="Meirelles P."/>
            <person name="Nakanishi M."/>
            <person name="Sayaka M."/>
            <person name="Hattori M."/>
            <person name="Ohkuma M."/>
        </authorList>
    </citation>
    <scope>NUCLEOTIDE SEQUENCE [LARGE SCALE GENOMIC DNA]</scope>
    <source>
        <strain evidence="3">JCM19235</strain>
    </source>
</reference>
<keyword evidence="3" id="KW-1185">Reference proteome</keyword>
<evidence type="ECO:0000259" key="1">
    <source>
        <dbReference type="PROSITE" id="PS50980"/>
    </source>
</evidence>